<evidence type="ECO:0000313" key="6">
    <source>
        <dbReference type="Proteomes" id="UP001501126"/>
    </source>
</evidence>
<feature type="repeat" description="TPR" evidence="1">
    <location>
        <begin position="130"/>
        <end position="163"/>
    </location>
</feature>
<evidence type="ECO:0008006" key="7">
    <source>
        <dbReference type="Google" id="ProtNLM"/>
    </source>
</evidence>
<sequence>MKRFFLSAFFRYLTLNFCLIIFAIKAIGQTSVLDSLENELQLHTKEDTNRVNLLTQFAHIATDIDLTKAEKACQEARRIALKLNYEIGIANVYYERAWIHIEKSDYQSAIENAKKALEIYRNSSSLEGESFSLNCIGTSYYYQSNYPKAIEYYLKSAEIDEARNDLKGISGSYLNIGNIYADQGEFDQSLSYYFKALELKKKVKDDSGIAKCLGNIGSVYGEQGNYPKALDYFKKAQVKHEKLGNSINASICLMNIGSIYLHQEKLNKAFSTFNQVIELNKGNDNKRIQAMAFNEIGSVLSKKKEYPNALDYFSSALAINRDGNNLRAVASNLNNIGSILLLQKKYKEALIHFEEAKQINESNDLKMGLCSSLIGISKIYLEQNNYQQALEYGLSAKLIAYASDLLAHQRDVTEILSKIYNKLGEYEQALHYHQDFKRYSDSIFNKEKIEKIAQIEYDFKFQKELEVFNAKEQKLTKKVELTNKDLEKSESRLLIGIVVFLIVLLIAAILIFQLRLRHIKSQNENSLLEQKLLRSQMTPHFIFNSLSVLQGMILNKEDQKASLYLSKFSKLLRVTLESSREKMTPLSQEIIALENYVAIQNIESNQSFTFTIRVADTIHSGNILIPPMLIQPFVENAIEHAFTPDHREKKIEVEFSFPDNQLICTITDNGIGVQEKKNRSVNSKKSLATSISKERIQLLARELKTEGSIQIIDRKSNNENGTQVTLVIPYKFGKQ</sequence>
<feature type="repeat" description="TPR" evidence="1">
    <location>
        <begin position="330"/>
        <end position="363"/>
    </location>
</feature>
<dbReference type="SMART" id="SM00028">
    <property type="entry name" value="TPR"/>
    <property type="match status" value="8"/>
</dbReference>
<evidence type="ECO:0000256" key="1">
    <source>
        <dbReference type="PROSITE-ProRule" id="PRU00339"/>
    </source>
</evidence>
<feature type="transmembrane region" description="Helical" evidence="2">
    <location>
        <begin position="493"/>
        <end position="512"/>
    </location>
</feature>
<feature type="repeat" description="TPR" evidence="1">
    <location>
        <begin position="250"/>
        <end position="283"/>
    </location>
</feature>
<dbReference type="RefSeq" id="WP_343783782.1">
    <property type="nucleotide sequence ID" value="NZ_BAAAFH010000001.1"/>
</dbReference>
<accession>A0ABP3XWA6</accession>
<evidence type="ECO:0000313" key="5">
    <source>
        <dbReference type="EMBL" id="GAA0873595.1"/>
    </source>
</evidence>
<dbReference type="InterPro" id="IPR010559">
    <property type="entry name" value="Sig_transdc_His_kin_internal"/>
</dbReference>
<dbReference type="Pfam" id="PF13181">
    <property type="entry name" value="TPR_8"/>
    <property type="match status" value="1"/>
</dbReference>
<dbReference type="Pfam" id="PF06580">
    <property type="entry name" value="His_kinase"/>
    <property type="match status" value="1"/>
</dbReference>
<name>A0ABP3XWA6_9FLAO</name>
<dbReference type="PANTHER" id="PTHR34220">
    <property type="entry name" value="SENSOR HISTIDINE KINASE YPDA"/>
    <property type="match status" value="1"/>
</dbReference>
<evidence type="ECO:0000259" key="3">
    <source>
        <dbReference type="Pfam" id="PF02518"/>
    </source>
</evidence>
<dbReference type="InterPro" id="IPR003594">
    <property type="entry name" value="HATPase_dom"/>
</dbReference>
<dbReference type="PROSITE" id="PS50005">
    <property type="entry name" value="TPR"/>
    <property type="match status" value="7"/>
</dbReference>
<feature type="repeat" description="TPR" evidence="1">
    <location>
        <begin position="170"/>
        <end position="203"/>
    </location>
</feature>
<dbReference type="SUPFAM" id="SSF48452">
    <property type="entry name" value="TPR-like"/>
    <property type="match status" value="3"/>
</dbReference>
<dbReference type="InterPro" id="IPR011990">
    <property type="entry name" value="TPR-like_helical_dom_sf"/>
</dbReference>
<dbReference type="InterPro" id="IPR019734">
    <property type="entry name" value="TPR_rpt"/>
</dbReference>
<dbReference type="InterPro" id="IPR050640">
    <property type="entry name" value="Bact_2-comp_sensor_kinase"/>
</dbReference>
<dbReference type="Pfam" id="PF02518">
    <property type="entry name" value="HATPase_c"/>
    <property type="match status" value="1"/>
</dbReference>
<keyword evidence="2" id="KW-1133">Transmembrane helix</keyword>
<dbReference type="SUPFAM" id="SSF55874">
    <property type="entry name" value="ATPase domain of HSP90 chaperone/DNA topoisomerase II/histidine kinase"/>
    <property type="match status" value="1"/>
</dbReference>
<keyword evidence="2" id="KW-0812">Transmembrane</keyword>
<feature type="repeat" description="TPR" evidence="1">
    <location>
        <begin position="210"/>
        <end position="243"/>
    </location>
</feature>
<dbReference type="PANTHER" id="PTHR34220:SF7">
    <property type="entry name" value="SENSOR HISTIDINE KINASE YPDA"/>
    <property type="match status" value="1"/>
</dbReference>
<feature type="domain" description="Histidine kinase/HSP90-like ATPase" evidence="3">
    <location>
        <begin position="629"/>
        <end position="730"/>
    </location>
</feature>
<dbReference type="PROSITE" id="PS50293">
    <property type="entry name" value="TPR_REGION"/>
    <property type="match status" value="1"/>
</dbReference>
<dbReference type="Pfam" id="PF13424">
    <property type="entry name" value="TPR_12"/>
    <property type="match status" value="3"/>
</dbReference>
<dbReference type="InterPro" id="IPR036890">
    <property type="entry name" value="HATPase_C_sf"/>
</dbReference>
<feature type="repeat" description="TPR" evidence="1">
    <location>
        <begin position="290"/>
        <end position="323"/>
    </location>
</feature>
<keyword evidence="1" id="KW-0802">TPR repeat</keyword>
<protein>
    <recommendedName>
        <fullName evidence="7">Tetratricopeptide repeat protein</fullName>
    </recommendedName>
</protein>
<comment type="caution">
    <text evidence="5">The sequence shown here is derived from an EMBL/GenBank/DDBJ whole genome shotgun (WGS) entry which is preliminary data.</text>
</comment>
<gene>
    <name evidence="5" type="ORF">GCM10009118_00030</name>
</gene>
<evidence type="ECO:0000259" key="4">
    <source>
        <dbReference type="Pfam" id="PF06580"/>
    </source>
</evidence>
<organism evidence="5 6">
    <name type="scientific">Wandonia haliotis</name>
    <dbReference type="NCBI Taxonomy" id="574963"/>
    <lineage>
        <taxon>Bacteria</taxon>
        <taxon>Pseudomonadati</taxon>
        <taxon>Bacteroidota</taxon>
        <taxon>Flavobacteriia</taxon>
        <taxon>Flavobacteriales</taxon>
        <taxon>Crocinitomicaceae</taxon>
        <taxon>Wandonia</taxon>
    </lineage>
</organism>
<dbReference type="Proteomes" id="UP001501126">
    <property type="component" value="Unassembled WGS sequence"/>
</dbReference>
<dbReference type="EMBL" id="BAAAFH010000001">
    <property type="protein sequence ID" value="GAA0873595.1"/>
    <property type="molecule type" value="Genomic_DNA"/>
</dbReference>
<proteinExistence type="predicted"/>
<reference evidence="6" key="1">
    <citation type="journal article" date="2019" name="Int. J. Syst. Evol. Microbiol.">
        <title>The Global Catalogue of Microorganisms (GCM) 10K type strain sequencing project: providing services to taxonomists for standard genome sequencing and annotation.</title>
        <authorList>
            <consortium name="The Broad Institute Genomics Platform"/>
            <consortium name="The Broad Institute Genome Sequencing Center for Infectious Disease"/>
            <person name="Wu L."/>
            <person name="Ma J."/>
        </authorList>
    </citation>
    <scope>NUCLEOTIDE SEQUENCE [LARGE SCALE GENOMIC DNA]</scope>
    <source>
        <strain evidence="6">JCM 16083</strain>
    </source>
</reference>
<keyword evidence="6" id="KW-1185">Reference proteome</keyword>
<dbReference type="Gene3D" id="1.25.40.10">
    <property type="entry name" value="Tetratricopeptide repeat domain"/>
    <property type="match status" value="2"/>
</dbReference>
<dbReference type="Gene3D" id="3.30.565.10">
    <property type="entry name" value="Histidine kinase-like ATPase, C-terminal domain"/>
    <property type="match status" value="1"/>
</dbReference>
<feature type="repeat" description="TPR" evidence="1">
    <location>
        <begin position="90"/>
        <end position="123"/>
    </location>
</feature>
<keyword evidence="2" id="KW-0472">Membrane</keyword>
<evidence type="ECO:0000256" key="2">
    <source>
        <dbReference type="SAM" id="Phobius"/>
    </source>
</evidence>
<feature type="domain" description="Signal transduction histidine kinase internal region" evidence="4">
    <location>
        <begin position="529"/>
        <end position="606"/>
    </location>
</feature>